<keyword evidence="2" id="KW-0472">Membrane</keyword>
<proteinExistence type="predicted"/>
<dbReference type="Proteomes" id="UP000796761">
    <property type="component" value="Unassembled WGS sequence"/>
</dbReference>
<evidence type="ECO:0000256" key="2">
    <source>
        <dbReference type="SAM" id="Phobius"/>
    </source>
</evidence>
<dbReference type="EMBL" id="SWJQ01000260">
    <property type="protein sequence ID" value="TRZ17561.1"/>
    <property type="molecule type" value="Genomic_DNA"/>
</dbReference>
<evidence type="ECO:0000313" key="3">
    <source>
        <dbReference type="EMBL" id="TRZ17561.1"/>
    </source>
</evidence>
<keyword evidence="2" id="KW-0812">Transmembrane</keyword>
<feature type="transmembrane region" description="Helical" evidence="2">
    <location>
        <begin position="53"/>
        <end position="73"/>
    </location>
</feature>
<comment type="caution">
    <text evidence="3">The sequence shown here is derived from an EMBL/GenBank/DDBJ whole genome shotgun (WGS) entry which is preliminary data.</text>
</comment>
<feature type="compositionally biased region" description="Basic and acidic residues" evidence="1">
    <location>
        <begin position="101"/>
        <end position="118"/>
    </location>
</feature>
<name>A0A8K1GGL0_9PASS</name>
<accession>A0A8K1GGL0</accession>
<dbReference type="AlphaFoldDB" id="A0A8K1GGL0"/>
<feature type="transmembrane region" description="Helical" evidence="2">
    <location>
        <begin position="12"/>
        <end position="33"/>
    </location>
</feature>
<evidence type="ECO:0000256" key="1">
    <source>
        <dbReference type="SAM" id="MobiDB-lite"/>
    </source>
</evidence>
<gene>
    <name evidence="3" type="ORF">HGM15179_009556</name>
</gene>
<feature type="region of interest" description="Disordered" evidence="1">
    <location>
        <begin position="93"/>
        <end position="126"/>
    </location>
</feature>
<keyword evidence="2" id="KW-1133">Transmembrane helix</keyword>
<reference evidence="3" key="1">
    <citation type="submission" date="2019-04" db="EMBL/GenBank/DDBJ databases">
        <title>Genome assembly of Zosterops borbonicus 15179.</title>
        <authorList>
            <person name="Leroy T."/>
            <person name="Anselmetti Y."/>
            <person name="Tilak M.-K."/>
            <person name="Nabholz B."/>
        </authorList>
    </citation>
    <scope>NUCLEOTIDE SEQUENCE</scope>
    <source>
        <strain evidence="3">HGM_15179</strain>
        <tissue evidence="3">Muscle</tissue>
    </source>
</reference>
<evidence type="ECO:0000313" key="4">
    <source>
        <dbReference type="Proteomes" id="UP000796761"/>
    </source>
</evidence>
<protein>
    <submittedName>
        <fullName evidence="3">Uncharacterized protein</fullName>
    </submittedName>
</protein>
<organism evidence="3 4">
    <name type="scientific">Zosterops borbonicus</name>
    <dbReference type="NCBI Taxonomy" id="364589"/>
    <lineage>
        <taxon>Eukaryota</taxon>
        <taxon>Metazoa</taxon>
        <taxon>Chordata</taxon>
        <taxon>Craniata</taxon>
        <taxon>Vertebrata</taxon>
        <taxon>Euteleostomi</taxon>
        <taxon>Archelosauria</taxon>
        <taxon>Archosauria</taxon>
        <taxon>Dinosauria</taxon>
        <taxon>Saurischia</taxon>
        <taxon>Theropoda</taxon>
        <taxon>Coelurosauria</taxon>
        <taxon>Aves</taxon>
        <taxon>Neognathae</taxon>
        <taxon>Neoaves</taxon>
        <taxon>Telluraves</taxon>
        <taxon>Australaves</taxon>
        <taxon>Passeriformes</taxon>
        <taxon>Sylvioidea</taxon>
        <taxon>Zosteropidae</taxon>
        <taxon>Zosterops</taxon>
    </lineage>
</organism>
<sequence length="126" mass="13488">MVMEPTLTEFKNLLNNALNVGTTLVVFCAGPGIGLDDPSAATSTPLGRSGDNLALAPLPLAVLSGVLHVVVISSKLEVVLLPRDVPAHHKDFLGPEAAEETTEHQKNVTLRRDFKPSDDEFSTDQF</sequence>
<keyword evidence="4" id="KW-1185">Reference proteome</keyword>